<proteinExistence type="predicted"/>
<dbReference type="SUPFAM" id="SSF103473">
    <property type="entry name" value="MFS general substrate transporter"/>
    <property type="match status" value="1"/>
</dbReference>
<dbReference type="Gene3D" id="1.20.1250.20">
    <property type="entry name" value="MFS general substrate transporter like domains"/>
    <property type="match status" value="2"/>
</dbReference>
<accession>A0ABZ1C2D3</accession>
<feature type="transmembrane region" description="Helical" evidence="6">
    <location>
        <begin position="366"/>
        <end position="391"/>
    </location>
</feature>
<feature type="transmembrane region" description="Helical" evidence="6">
    <location>
        <begin position="397"/>
        <end position="418"/>
    </location>
</feature>
<feature type="transmembrane region" description="Helical" evidence="6">
    <location>
        <begin position="172"/>
        <end position="194"/>
    </location>
</feature>
<dbReference type="Pfam" id="PF07690">
    <property type="entry name" value="MFS_1"/>
    <property type="match status" value="1"/>
</dbReference>
<protein>
    <submittedName>
        <fullName evidence="7">MFS transporter</fullName>
    </submittedName>
</protein>
<feature type="transmembrane region" description="Helical" evidence="6">
    <location>
        <begin position="108"/>
        <end position="133"/>
    </location>
</feature>
<feature type="transmembrane region" description="Helical" evidence="6">
    <location>
        <begin position="76"/>
        <end position="102"/>
    </location>
</feature>
<evidence type="ECO:0000313" key="8">
    <source>
        <dbReference type="Proteomes" id="UP000738431"/>
    </source>
</evidence>
<keyword evidence="3 6" id="KW-0812">Transmembrane</keyword>
<keyword evidence="8" id="KW-1185">Reference proteome</keyword>
<feature type="transmembrane region" description="Helical" evidence="6">
    <location>
        <begin position="276"/>
        <end position="297"/>
    </location>
</feature>
<feature type="transmembrane region" description="Helical" evidence="6">
    <location>
        <begin position="145"/>
        <end position="166"/>
    </location>
</feature>
<feature type="transmembrane region" description="Helical" evidence="6">
    <location>
        <begin position="304"/>
        <end position="323"/>
    </location>
</feature>
<dbReference type="EMBL" id="CP139781">
    <property type="protein sequence ID" value="WRQ85669.1"/>
    <property type="molecule type" value="Genomic_DNA"/>
</dbReference>
<evidence type="ECO:0000256" key="6">
    <source>
        <dbReference type="SAM" id="Phobius"/>
    </source>
</evidence>
<evidence type="ECO:0000256" key="1">
    <source>
        <dbReference type="ARBA" id="ARBA00004141"/>
    </source>
</evidence>
<evidence type="ECO:0000256" key="2">
    <source>
        <dbReference type="ARBA" id="ARBA00022448"/>
    </source>
</evidence>
<dbReference type="InterPro" id="IPR011701">
    <property type="entry name" value="MFS"/>
</dbReference>
<keyword evidence="5 6" id="KW-0472">Membrane</keyword>
<sequence length="432" mass="47583">MSESARSPRHPLTWVPSLYLAMGLPNVTVGVVAAIIYKNLGVSNEEIALYTSQMYLPWVLKPLWSPFLEPFKTKRWWVISMEFTMMLGLGAVAFCLPLEGFFRASLAFFWIVGFASATQDIVADGVFMTTMPVRDQARYAGLQGMCWNLGAVIASGLLVSLTGWLHNDLQLSWVHCWILVMGGTGLVMGAFGLWHLRTLPTGQISPLQGQGMKAAWPALTESWASFFQKPHIWMMLAVVFFYRFGEGFIEKFGPLFMLDDRALGGLGLDNAALGHINGTVGTIAFIVGAFVGGFLVARMTLKRSLVLLVLVLNVPNVTYYYLSQALPDNVVLIGAVVALEKFGFGMGSVGHMLYMMQQVAPGPFKMTHYAFATGVMAMTRWSTGSVSGWVYSLCDQTYSTFFGFVLLASIPPVLLAWFAPFPHEPESQDAID</sequence>
<comment type="subcellular location">
    <subcellularLocation>
        <location evidence="1">Membrane</location>
        <topology evidence="1">Multi-pass membrane protein</topology>
    </subcellularLocation>
</comment>
<evidence type="ECO:0000313" key="7">
    <source>
        <dbReference type="EMBL" id="WRQ85669.1"/>
    </source>
</evidence>
<evidence type="ECO:0000256" key="5">
    <source>
        <dbReference type="ARBA" id="ARBA00023136"/>
    </source>
</evidence>
<keyword evidence="4 6" id="KW-1133">Transmembrane helix</keyword>
<dbReference type="InterPro" id="IPR004752">
    <property type="entry name" value="AmpG_permease/AT-1"/>
</dbReference>
<dbReference type="InterPro" id="IPR036259">
    <property type="entry name" value="MFS_trans_sf"/>
</dbReference>
<name>A0ABZ1C2D3_9BACT</name>
<evidence type="ECO:0000256" key="4">
    <source>
        <dbReference type="ARBA" id="ARBA00022989"/>
    </source>
</evidence>
<dbReference type="Proteomes" id="UP000738431">
    <property type="component" value="Chromosome"/>
</dbReference>
<dbReference type="RefSeq" id="WP_221032790.1">
    <property type="nucleotide sequence ID" value="NZ_CP139781.1"/>
</dbReference>
<evidence type="ECO:0000256" key="3">
    <source>
        <dbReference type="ARBA" id="ARBA00022692"/>
    </source>
</evidence>
<gene>
    <name evidence="7" type="ORF">K1X11_012725</name>
</gene>
<reference evidence="7 8" key="1">
    <citation type="submission" date="2023-12" db="EMBL/GenBank/DDBJ databases">
        <title>Description of an unclassified Opitutus bacterium of Verrucomicrobiota.</title>
        <authorList>
            <person name="Zhang D.-F."/>
        </authorList>
    </citation>
    <scope>NUCLEOTIDE SEQUENCE [LARGE SCALE GENOMIC DNA]</scope>
    <source>
        <strain evidence="7 8">WL0086</strain>
    </source>
</reference>
<keyword evidence="2" id="KW-0813">Transport</keyword>
<dbReference type="PANTHER" id="PTHR12778">
    <property type="entry name" value="SOLUTE CARRIER FAMILY 33 ACETYL-COA TRANSPORTER -RELATED"/>
    <property type="match status" value="1"/>
</dbReference>
<feature type="transmembrane region" description="Helical" evidence="6">
    <location>
        <begin position="12"/>
        <end position="35"/>
    </location>
</feature>
<organism evidence="7 8">
    <name type="scientific">Actomonas aquatica</name>
    <dbReference type="NCBI Taxonomy" id="2866162"/>
    <lineage>
        <taxon>Bacteria</taxon>
        <taxon>Pseudomonadati</taxon>
        <taxon>Verrucomicrobiota</taxon>
        <taxon>Opitutia</taxon>
        <taxon>Opitutales</taxon>
        <taxon>Opitutaceae</taxon>
        <taxon>Actomonas</taxon>
    </lineage>
</organism>
<dbReference type="PANTHER" id="PTHR12778:SF10">
    <property type="entry name" value="MAJOR FACILITATOR SUPERFAMILY DOMAIN-CONTAINING PROTEIN 3"/>
    <property type="match status" value="1"/>
</dbReference>